<dbReference type="NCBIfam" id="TIGR03168">
    <property type="entry name" value="1-PFK"/>
    <property type="match status" value="1"/>
</dbReference>
<evidence type="ECO:0000313" key="8">
    <source>
        <dbReference type="EMBL" id="MFD2245052.1"/>
    </source>
</evidence>
<keyword evidence="5" id="KW-0067">ATP-binding</keyword>
<evidence type="ECO:0000256" key="3">
    <source>
        <dbReference type="ARBA" id="ARBA00022741"/>
    </source>
</evidence>
<dbReference type="SUPFAM" id="SSF53613">
    <property type="entry name" value="Ribokinase-like"/>
    <property type="match status" value="1"/>
</dbReference>
<keyword evidence="4" id="KW-0418">Kinase</keyword>
<name>A0ABW5CRP1_9BACT</name>
<dbReference type="InterPro" id="IPR017583">
    <property type="entry name" value="Tagatose/fructose_Pkinase"/>
</dbReference>
<dbReference type="EMBL" id="JBHUIM010000001">
    <property type="protein sequence ID" value="MFD2245052.1"/>
    <property type="molecule type" value="Genomic_DNA"/>
</dbReference>
<dbReference type="PIRSF" id="PIRSF000535">
    <property type="entry name" value="1PFK/6PFK/LacC"/>
    <property type="match status" value="1"/>
</dbReference>
<evidence type="ECO:0000256" key="6">
    <source>
        <dbReference type="PIRNR" id="PIRNR000535"/>
    </source>
</evidence>
<dbReference type="Gene3D" id="3.40.1190.20">
    <property type="match status" value="1"/>
</dbReference>
<comment type="similarity">
    <text evidence="1">Belongs to the carbohydrate kinase PfkB family.</text>
</comment>
<evidence type="ECO:0000313" key="9">
    <source>
        <dbReference type="Proteomes" id="UP001597374"/>
    </source>
</evidence>
<dbReference type="PROSITE" id="PS00583">
    <property type="entry name" value="PFKB_KINASES_1"/>
    <property type="match status" value="1"/>
</dbReference>
<evidence type="ECO:0000259" key="7">
    <source>
        <dbReference type="Pfam" id="PF00294"/>
    </source>
</evidence>
<keyword evidence="2 6" id="KW-0808">Transferase</keyword>
<dbReference type="Pfam" id="PF00294">
    <property type="entry name" value="PfkB"/>
    <property type="match status" value="1"/>
</dbReference>
<dbReference type="InterPro" id="IPR011611">
    <property type="entry name" value="PfkB_dom"/>
</dbReference>
<evidence type="ECO:0000256" key="4">
    <source>
        <dbReference type="ARBA" id="ARBA00022777"/>
    </source>
</evidence>
<dbReference type="Proteomes" id="UP001597374">
    <property type="component" value="Unassembled WGS sequence"/>
</dbReference>
<dbReference type="CDD" id="cd01164">
    <property type="entry name" value="FruK_PfkB_like"/>
    <property type="match status" value="1"/>
</dbReference>
<dbReference type="InterPro" id="IPR029056">
    <property type="entry name" value="Ribokinase-like"/>
</dbReference>
<evidence type="ECO:0000256" key="5">
    <source>
        <dbReference type="ARBA" id="ARBA00022840"/>
    </source>
</evidence>
<feature type="domain" description="Carbohydrate kinase PfkB" evidence="7">
    <location>
        <begin position="23"/>
        <end position="296"/>
    </location>
</feature>
<keyword evidence="9" id="KW-1185">Reference proteome</keyword>
<comment type="caution">
    <text evidence="8">The sequence shown here is derived from an EMBL/GenBank/DDBJ whole genome shotgun (WGS) entry which is preliminary data.</text>
</comment>
<accession>A0ABW5CRP1</accession>
<reference evidence="9" key="1">
    <citation type="journal article" date="2019" name="Int. J. Syst. Evol. Microbiol.">
        <title>The Global Catalogue of Microorganisms (GCM) 10K type strain sequencing project: providing services to taxonomists for standard genome sequencing and annotation.</title>
        <authorList>
            <consortium name="The Broad Institute Genomics Platform"/>
            <consortium name="The Broad Institute Genome Sequencing Center for Infectious Disease"/>
            <person name="Wu L."/>
            <person name="Ma J."/>
        </authorList>
    </citation>
    <scope>NUCLEOTIDE SEQUENCE [LARGE SCALE GENOMIC DNA]</scope>
    <source>
        <strain evidence="9">CGMCC 4.1782</strain>
    </source>
</reference>
<protein>
    <submittedName>
        <fullName evidence="8">1-phosphofructokinase family hexose kinase</fullName>
    </submittedName>
</protein>
<proteinExistence type="inferred from homology"/>
<sequence>MHKILTITLNPALDKSTHINRVLPEKKLRCAEPVYEPGGGGINVSRAVKKLGGESCAWLLAGGPAGERLCELLRKEGVEYWAGQTKSWTRENLMVKEDSTGDQFRFGMPGQQTEEQEWKQVIEKLEQLKELPEYVVASGSLPPGVPDDFYLQLAVIAHKRGFRLIVDTSGEALIKAAGEGLYLIKPNLGELAKLAGKEHISALEQEKIAMQVLDEGKCKVLVVSLGPRGAMLASKETGILYVAPPTVKQESAVGAGDSMVAGMVMSLLKGWPLEDVIRYGVAAGTAATMTPGSELCRKEDTEEIYKWLQEHK</sequence>
<organism evidence="8 9">
    <name type="scientific">Pontibacter ruber</name>
    <dbReference type="NCBI Taxonomy" id="1343895"/>
    <lineage>
        <taxon>Bacteria</taxon>
        <taxon>Pseudomonadati</taxon>
        <taxon>Bacteroidota</taxon>
        <taxon>Cytophagia</taxon>
        <taxon>Cytophagales</taxon>
        <taxon>Hymenobacteraceae</taxon>
        <taxon>Pontibacter</taxon>
    </lineage>
</organism>
<dbReference type="PANTHER" id="PTHR46566">
    <property type="entry name" value="1-PHOSPHOFRUCTOKINASE-RELATED"/>
    <property type="match status" value="1"/>
</dbReference>
<keyword evidence="3" id="KW-0547">Nucleotide-binding</keyword>
<dbReference type="PANTHER" id="PTHR46566:SF2">
    <property type="entry name" value="ATP-DEPENDENT 6-PHOSPHOFRUCTOKINASE ISOZYME 2"/>
    <property type="match status" value="1"/>
</dbReference>
<evidence type="ECO:0000256" key="2">
    <source>
        <dbReference type="ARBA" id="ARBA00022679"/>
    </source>
</evidence>
<dbReference type="RefSeq" id="WP_250429575.1">
    <property type="nucleotide sequence ID" value="NZ_JALPRR010000002.1"/>
</dbReference>
<dbReference type="InterPro" id="IPR002173">
    <property type="entry name" value="Carboh/pur_kinase_PfkB_CS"/>
</dbReference>
<gene>
    <name evidence="8" type="ORF">ACFSKP_02230</name>
</gene>
<evidence type="ECO:0000256" key="1">
    <source>
        <dbReference type="ARBA" id="ARBA00010688"/>
    </source>
</evidence>